<accession>A0A4Q4KPT6</accession>
<keyword evidence="1 2" id="KW-0732">Signal</keyword>
<dbReference type="OrthoDB" id="951108at2"/>
<feature type="domain" description="Secretion system C-terminal sorting" evidence="3">
    <location>
        <begin position="131"/>
        <end position="206"/>
    </location>
</feature>
<comment type="caution">
    <text evidence="4">The sequence shown here is derived from an EMBL/GenBank/DDBJ whole genome shotgun (WGS) entry which is preliminary data.</text>
</comment>
<evidence type="ECO:0000259" key="3">
    <source>
        <dbReference type="Pfam" id="PF18962"/>
    </source>
</evidence>
<dbReference type="InterPro" id="IPR026444">
    <property type="entry name" value="Secre_tail"/>
</dbReference>
<dbReference type="AlphaFoldDB" id="A0A4Q4KPT6"/>
<protein>
    <submittedName>
        <fullName evidence="4">T9SS type A sorting domain-containing protein</fullName>
    </submittedName>
</protein>
<dbReference type="EMBL" id="SETE01000002">
    <property type="protein sequence ID" value="RYM34544.1"/>
    <property type="molecule type" value="Genomic_DNA"/>
</dbReference>
<feature type="signal peptide" evidence="2">
    <location>
        <begin position="1"/>
        <end position="18"/>
    </location>
</feature>
<evidence type="ECO:0000313" key="4">
    <source>
        <dbReference type="EMBL" id="RYM34544.1"/>
    </source>
</evidence>
<dbReference type="Proteomes" id="UP000293952">
    <property type="component" value="Unassembled WGS sequence"/>
</dbReference>
<organism evidence="4 5">
    <name type="scientific">Brumimicrobium glaciale</name>
    <dbReference type="NCBI Taxonomy" id="200475"/>
    <lineage>
        <taxon>Bacteria</taxon>
        <taxon>Pseudomonadati</taxon>
        <taxon>Bacteroidota</taxon>
        <taxon>Flavobacteriia</taxon>
        <taxon>Flavobacteriales</taxon>
        <taxon>Crocinitomicaceae</taxon>
        <taxon>Brumimicrobium</taxon>
    </lineage>
</organism>
<dbReference type="RefSeq" id="WP_130092553.1">
    <property type="nucleotide sequence ID" value="NZ_SETE01000002.1"/>
</dbReference>
<dbReference type="Pfam" id="PF18962">
    <property type="entry name" value="Por_Secre_tail"/>
    <property type="match status" value="1"/>
</dbReference>
<keyword evidence="5" id="KW-1185">Reference proteome</keyword>
<evidence type="ECO:0000256" key="1">
    <source>
        <dbReference type="ARBA" id="ARBA00022729"/>
    </source>
</evidence>
<dbReference type="NCBIfam" id="TIGR04183">
    <property type="entry name" value="Por_Secre_tail"/>
    <property type="match status" value="1"/>
</dbReference>
<evidence type="ECO:0000313" key="5">
    <source>
        <dbReference type="Proteomes" id="UP000293952"/>
    </source>
</evidence>
<reference evidence="4 5" key="1">
    <citation type="submission" date="2019-02" db="EMBL/GenBank/DDBJ databases">
        <title>Genome sequence of the sea-ice species Brumimicrobium glaciale.</title>
        <authorList>
            <person name="Bowman J.P."/>
        </authorList>
    </citation>
    <scope>NUCLEOTIDE SEQUENCE [LARGE SCALE GENOMIC DNA]</scope>
    <source>
        <strain evidence="4 5">IC156</strain>
    </source>
</reference>
<sequence>MKSFLLILSLLPISSLFGQYINDISPNEADNGETLNVTITGANTSFNQATSTVIKFYFTASTTTATLPNSFTIQNNQKIVANLTVPINTLNGWYDYSVENDVDGFIYSPSSFKVNSSVGLTTYNTNSSLKVYPNPFNNTLSIEVSNDQNGSANLSLIDIAGKVFESRTVNLINGQNTFELDNLNLQPGIYFVQVAYSNGKRFSTKIVKH</sequence>
<gene>
    <name evidence="4" type="ORF">ERX46_03995</name>
</gene>
<name>A0A4Q4KPT6_9FLAO</name>
<evidence type="ECO:0000256" key="2">
    <source>
        <dbReference type="SAM" id="SignalP"/>
    </source>
</evidence>
<feature type="chain" id="PRO_5020358604" evidence="2">
    <location>
        <begin position="19"/>
        <end position="209"/>
    </location>
</feature>
<proteinExistence type="predicted"/>